<evidence type="ECO:0000313" key="4">
    <source>
        <dbReference type="EMBL" id="GJQ12113.1"/>
    </source>
</evidence>
<comment type="caution">
    <text evidence="4">The sequence shown here is derived from an EMBL/GenBank/DDBJ whole genome shotgun (WGS) entry which is preliminary data.</text>
</comment>
<feature type="region of interest" description="Disordered" evidence="1">
    <location>
        <begin position="134"/>
        <end position="240"/>
    </location>
</feature>
<feature type="compositionally biased region" description="Low complexity" evidence="1">
    <location>
        <begin position="162"/>
        <end position="186"/>
    </location>
</feature>
<evidence type="ECO:0000313" key="5">
    <source>
        <dbReference type="Proteomes" id="UP001061958"/>
    </source>
</evidence>
<keyword evidence="3" id="KW-0732">Signal</keyword>
<feature type="compositionally biased region" description="Polar residues" evidence="1">
    <location>
        <begin position="203"/>
        <end position="238"/>
    </location>
</feature>
<dbReference type="Proteomes" id="UP001061958">
    <property type="component" value="Unassembled WGS sequence"/>
</dbReference>
<evidence type="ECO:0008006" key="6">
    <source>
        <dbReference type="Google" id="ProtNLM"/>
    </source>
</evidence>
<protein>
    <recommendedName>
        <fullName evidence="6">Transmembrane protein</fullName>
    </recommendedName>
</protein>
<reference evidence="4" key="1">
    <citation type="journal article" date="2022" name="Proc. Natl. Acad. Sci. U.S.A.">
        <title>Life cycle and functional genomics of the unicellular red alga Galdieria for elucidating algal and plant evolution and industrial use.</title>
        <authorList>
            <person name="Hirooka S."/>
            <person name="Itabashi T."/>
            <person name="Ichinose T.M."/>
            <person name="Onuma R."/>
            <person name="Fujiwara T."/>
            <person name="Yamashita S."/>
            <person name="Jong L.W."/>
            <person name="Tomita R."/>
            <person name="Iwane A.H."/>
            <person name="Miyagishima S.Y."/>
        </authorList>
    </citation>
    <scope>NUCLEOTIDE SEQUENCE</scope>
    <source>
        <strain evidence="4">NBRC 102759</strain>
    </source>
</reference>
<reference evidence="4" key="2">
    <citation type="submission" date="2022-01" db="EMBL/GenBank/DDBJ databases">
        <authorList>
            <person name="Hirooka S."/>
            <person name="Miyagishima S.Y."/>
        </authorList>
    </citation>
    <scope>NUCLEOTIDE SEQUENCE</scope>
    <source>
        <strain evidence="4">NBRC 102759</strain>
    </source>
</reference>
<organism evidence="4 5">
    <name type="scientific">Galdieria partita</name>
    <dbReference type="NCBI Taxonomy" id="83374"/>
    <lineage>
        <taxon>Eukaryota</taxon>
        <taxon>Rhodophyta</taxon>
        <taxon>Bangiophyceae</taxon>
        <taxon>Galdieriales</taxon>
        <taxon>Galdieriaceae</taxon>
        <taxon>Galdieria</taxon>
    </lineage>
</organism>
<feature type="signal peptide" evidence="3">
    <location>
        <begin position="1"/>
        <end position="21"/>
    </location>
</feature>
<dbReference type="EMBL" id="BQMJ01000030">
    <property type="protein sequence ID" value="GJQ12113.1"/>
    <property type="molecule type" value="Genomic_DNA"/>
</dbReference>
<keyword evidence="2" id="KW-0812">Transmembrane</keyword>
<evidence type="ECO:0000256" key="2">
    <source>
        <dbReference type="SAM" id="Phobius"/>
    </source>
</evidence>
<keyword evidence="5" id="KW-1185">Reference proteome</keyword>
<keyword evidence="2" id="KW-1133">Transmembrane helix</keyword>
<sequence>MTSRHKAWFFVLLFFIIKVEAEKTSTWLVSSHARQQSKNEYVMLTLCQDSSCEETIDLEWESLFQWQVCTFMPQMESYFWFEKTPYGPFYKICSDWMCLNCSLCGAFQSSYDTCIPMPFFNAYGRLEQVVWSTDPPTATSTSNPSTSAQPDPTTTASTTRDPSPLHSSSSSPTATPSTTIASTNIPLNSHSDGNQKIGDHNATDTSSKATPTPQHFPTPSITSSPQQTQPVSTKIHQTSGGLSGGSIAGIVIGSVAGGLFATGLTAFIVRRRRAIRNMRALQANSHQNLSVERS</sequence>
<name>A0A9C7UQQ6_9RHOD</name>
<feature type="transmembrane region" description="Helical" evidence="2">
    <location>
        <begin position="247"/>
        <end position="269"/>
    </location>
</feature>
<evidence type="ECO:0000256" key="1">
    <source>
        <dbReference type="SAM" id="MobiDB-lite"/>
    </source>
</evidence>
<gene>
    <name evidence="4" type="ORF">GpartN1_g3904.t1</name>
</gene>
<feature type="compositionally biased region" description="Low complexity" evidence="1">
    <location>
        <begin position="134"/>
        <end position="147"/>
    </location>
</feature>
<keyword evidence="2" id="KW-0472">Membrane</keyword>
<dbReference type="AlphaFoldDB" id="A0A9C7UQQ6"/>
<feature type="chain" id="PRO_5039336822" description="Transmembrane protein" evidence="3">
    <location>
        <begin position="22"/>
        <end position="294"/>
    </location>
</feature>
<dbReference type="OrthoDB" id="10433798at2759"/>
<accession>A0A9C7UQQ6</accession>
<proteinExistence type="predicted"/>
<feature type="compositionally biased region" description="Polar residues" evidence="1">
    <location>
        <begin position="148"/>
        <end position="161"/>
    </location>
</feature>
<evidence type="ECO:0000256" key="3">
    <source>
        <dbReference type="SAM" id="SignalP"/>
    </source>
</evidence>